<name>A0A1A6BKN5_MYCGO</name>
<gene>
    <name evidence="1" type="ORF">A9W98_12620</name>
</gene>
<organism evidence="1 2">
    <name type="scientific">Mycobacterium gordonae</name>
    <dbReference type="NCBI Taxonomy" id="1778"/>
    <lineage>
        <taxon>Bacteria</taxon>
        <taxon>Bacillati</taxon>
        <taxon>Actinomycetota</taxon>
        <taxon>Actinomycetes</taxon>
        <taxon>Mycobacteriales</taxon>
        <taxon>Mycobacteriaceae</taxon>
        <taxon>Mycobacterium</taxon>
    </lineage>
</organism>
<evidence type="ECO:0000313" key="1">
    <source>
        <dbReference type="EMBL" id="OBS02856.1"/>
    </source>
</evidence>
<sequence length="84" mass="9728">MHTDDDFRARDVWFDIPVGSVPDMACGGARNGVPNYVGVKHFRPEYFTVKCVDGRMTELRLWGREIKKGGSLGVRHLDYLWQWD</sequence>
<reference evidence="1 2" key="1">
    <citation type="submission" date="2016-06" db="EMBL/GenBank/DDBJ databases">
        <authorList>
            <person name="Kjaerup R.B."/>
            <person name="Dalgaard T.S."/>
            <person name="Juul-Madsen H.R."/>
        </authorList>
    </citation>
    <scope>NUCLEOTIDE SEQUENCE [LARGE SCALE GENOMIC DNA]</scope>
    <source>
        <strain evidence="1 2">1245752.6</strain>
    </source>
</reference>
<protein>
    <submittedName>
        <fullName evidence="1">Uncharacterized protein</fullName>
    </submittedName>
</protein>
<dbReference type="EMBL" id="MAEM01000134">
    <property type="protein sequence ID" value="OBS02856.1"/>
    <property type="molecule type" value="Genomic_DNA"/>
</dbReference>
<dbReference type="OrthoDB" id="4520214at2"/>
<comment type="caution">
    <text evidence="1">The sequence shown here is derived from an EMBL/GenBank/DDBJ whole genome shotgun (WGS) entry which is preliminary data.</text>
</comment>
<proteinExistence type="predicted"/>
<evidence type="ECO:0000313" key="2">
    <source>
        <dbReference type="Proteomes" id="UP000093757"/>
    </source>
</evidence>
<accession>A0A1A6BKN5</accession>
<dbReference type="Proteomes" id="UP000093757">
    <property type="component" value="Unassembled WGS sequence"/>
</dbReference>
<dbReference type="AlphaFoldDB" id="A0A1A6BKN5"/>
<dbReference type="RefSeq" id="WP_065132993.1">
    <property type="nucleotide sequence ID" value="NZ_MAEM01000134.1"/>
</dbReference>